<dbReference type="PRINTS" id="PR00757">
    <property type="entry name" value="AMINEOXDASEF"/>
</dbReference>
<evidence type="ECO:0000256" key="2">
    <source>
        <dbReference type="ARBA" id="ARBA00004814"/>
    </source>
</evidence>
<organism evidence="11 12">
    <name type="scientific">Pelomonas margarita</name>
    <dbReference type="NCBI Taxonomy" id="3299031"/>
    <lineage>
        <taxon>Bacteria</taxon>
        <taxon>Pseudomonadati</taxon>
        <taxon>Pseudomonadota</taxon>
        <taxon>Betaproteobacteria</taxon>
        <taxon>Burkholderiales</taxon>
        <taxon>Sphaerotilaceae</taxon>
        <taxon>Roseateles</taxon>
    </lineage>
</organism>
<dbReference type="Proteomes" id="UP001606301">
    <property type="component" value="Unassembled WGS sequence"/>
</dbReference>
<dbReference type="SUPFAM" id="SSF54373">
    <property type="entry name" value="FAD-linked reductases, C-terminal domain"/>
    <property type="match status" value="1"/>
</dbReference>
<evidence type="ECO:0000256" key="8">
    <source>
        <dbReference type="ARBA" id="ARBA00047321"/>
    </source>
</evidence>
<evidence type="ECO:0000256" key="3">
    <source>
        <dbReference type="ARBA" id="ARBA00005833"/>
    </source>
</evidence>
<evidence type="ECO:0000256" key="7">
    <source>
        <dbReference type="ARBA" id="ARBA00023070"/>
    </source>
</evidence>
<proteinExistence type="inferred from homology"/>
<dbReference type="InterPro" id="IPR002937">
    <property type="entry name" value="Amino_oxidase"/>
</dbReference>
<evidence type="ECO:0000313" key="11">
    <source>
        <dbReference type="EMBL" id="MFG6441519.1"/>
    </source>
</evidence>
<sequence>MNRRHALALGAAVLAGPVMAAADAAPADVLILGAGISGLHAARMLQTAGVSVTVLEASQRVGGRCWTARQVPGRPELGASEIGPGYGRVRGNAAELGVALSDQPPGAASMLGSAAVAISIDGQPAVNQPWVDSPLNRLAPNERTLLPLQLYGRYLSAKSPLVDLGDWLKPELAEYDRMSLRQFFRQQGASPEALRLLNVNIGARTLDEANALDALRKMNFYRHEAKAGIQSRVRDGTSALTDAMAASLQRPVQLQRVVRRIETGPKGVVVTCQDGSVHRARACISTIPMSVMRGIRVDGIKGVKLPGRQREAWQKIPYAQLVQVFMAVDSPFWEKDGMAPELWSDGPIERVLHMPARDGGGPGNLVAFINGQATDRFDRVSSADVGQFVLKELNRLRPASQGAVRISHVHNWGAQPFARGHIASFAPGDIGRYAELLDKPVGALYFAGEHCSRLHVGMEGACESAESAALRLLDDLDKA</sequence>
<dbReference type="RefSeq" id="WP_394397846.1">
    <property type="nucleotide sequence ID" value="NZ_JBIGHW010000006.1"/>
</dbReference>
<evidence type="ECO:0000256" key="9">
    <source>
        <dbReference type="SAM" id="SignalP"/>
    </source>
</evidence>
<comment type="pathway">
    <text evidence="2">Plant hormone metabolism; auxin biosynthesis.</text>
</comment>
<dbReference type="PANTHER" id="PTHR10742">
    <property type="entry name" value="FLAVIN MONOAMINE OXIDASE"/>
    <property type="match status" value="1"/>
</dbReference>
<name>A0ABW7FJM5_9BURK</name>
<comment type="similarity">
    <text evidence="3">Belongs to the tryptophan 2-monooxygenase family.</text>
</comment>
<gene>
    <name evidence="11" type="ORF">ACG0Z3_12610</name>
</gene>
<keyword evidence="7" id="KW-0073">Auxin biosynthesis</keyword>
<dbReference type="EMBL" id="JBIGHW010000006">
    <property type="protein sequence ID" value="MFG6441519.1"/>
    <property type="molecule type" value="Genomic_DNA"/>
</dbReference>
<comment type="catalytic activity">
    <reaction evidence="8">
        <text>L-tryptophan + O2 = indole-3-acetamide + CO2 + H2O</text>
        <dbReference type="Rhea" id="RHEA:16165"/>
        <dbReference type="ChEBI" id="CHEBI:15377"/>
        <dbReference type="ChEBI" id="CHEBI:15379"/>
        <dbReference type="ChEBI" id="CHEBI:16031"/>
        <dbReference type="ChEBI" id="CHEBI:16526"/>
        <dbReference type="ChEBI" id="CHEBI:57912"/>
        <dbReference type="EC" id="1.13.12.3"/>
    </reaction>
</comment>
<keyword evidence="12" id="KW-1185">Reference proteome</keyword>
<evidence type="ECO:0000256" key="5">
    <source>
        <dbReference type="ARBA" id="ARBA00017871"/>
    </source>
</evidence>
<reference evidence="11 12" key="1">
    <citation type="submission" date="2024-08" db="EMBL/GenBank/DDBJ databases">
        <authorList>
            <person name="Lu H."/>
        </authorList>
    </citation>
    <scope>NUCLEOTIDE SEQUENCE [LARGE SCALE GENOMIC DNA]</scope>
    <source>
        <strain evidence="11 12">LKC17W</strain>
    </source>
</reference>
<dbReference type="EC" id="1.13.12.3" evidence="4"/>
<dbReference type="InterPro" id="IPR050281">
    <property type="entry name" value="Flavin_monoamine_oxidase"/>
</dbReference>
<feature type="domain" description="Amine oxidase" evidence="10">
    <location>
        <begin position="36"/>
        <end position="472"/>
    </location>
</feature>
<dbReference type="SUPFAM" id="SSF51905">
    <property type="entry name" value="FAD/NAD(P)-binding domain"/>
    <property type="match status" value="1"/>
</dbReference>
<keyword evidence="9" id="KW-0732">Signal</keyword>
<evidence type="ECO:0000259" key="10">
    <source>
        <dbReference type="Pfam" id="PF01593"/>
    </source>
</evidence>
<comment type="caution">
    <text evidence="11">The sequence shown here is derived from an EMBL/GenBank/DDBJ whole genome shotgun (WGS) entry which is preliminary data.</text>
</comment>
<accession>A0ABW7FJM5</accession>
<evidence type="ECO:0000313" key="12">
    <source>
        <dbReference type="Proteomes" id="UP001606301"/>
    </source>
</evidence>
<protein>
    <recommendedName>
        <fullName evidence="5">Tryptophan 2-monooxygenase</fullName>
        <ecNumber evidence="4">1.13.12.3</ecNumber>
    </recommendedName>
</protein>
<dbReference type="InterPro" id="IPR036188">
    <property type="entry name" value="FAD/NAD-bd_sf"/>
</dbReference>
<evidence type="ECO:0000256" key="4">
    <source>
        <dbReference type="ARBA" id="ARBA00012535"/>
    </source>
</evidence>
<dbReference type="PANTHER" id="PTHR10742:SF410">
    <property type="entry name" value="LYSINE-SPECIFIC HISTONE DEMETHYLASE 2"/>
    <property type="match status" value="1"/>
</dbReference>
<keyword evidence="6" id="KW-0560">Oxidoreductase</keyword>
<feature type="signal peptide" evidence="9">
    <location>
        <begin position="1"/>
        <end position="20"/>
    </location>
</feature>
<comment type="cofactor">
    <cofactor evidence="1">
        <name>FAD</name>
        <dbReference type="ChEBI" id="CHEBI:57692"/>
    </cofactor>
</comment>
<dbReference type="Pfam" id="PF01593">
    <property type="entry name" value="Amino_oxidase"/>
    <property type="match status" value="1"/>
</dbReference>
<dbReference type="Gene3D" id="3.50.50.60">
    <property type="entry name" value="FAD/NAD(P)-binding domain"/>
    <property type="match status" value="1"/>
</dbReference>
<dbReference type="InterPro" id="IPR001613">
    <property type="entry name" value="Flavin_amine_oxidase"/>
</dbReference>
<evidence type="ECO:0000256" key="6">
    <source>
        <dbReference type="ARBA" id="ARBA00023002"/>
    </source>
</evidence>
<evidence type="ECO:0000256" key="1">
    <source>
        <dbReference type="ARBA" id="ARBA00001974"/>
    </source>
</evidence>
<feature type="chain" id="PRO_5046677170" description="Tryptophan 2-monooxygenase" evidence="9">
    <location>
        <begin position="21"/>
        <end position="479"/>
    </location>
</feature>